<sequence>MADSTWSSYFPCGALGLRNWGGPFFAIAGFIIGLAVKGSSRQFESQASPTSHPDFRPFSSSSNTFTAAVDHSPLLQIVPCSKMNFGGIGLGIVSSSAGDAERNSSSRPNQIVFRPHVESISIKCEEPGGKPKFSPEKYRIPSQFLYLNGPLKALSPNEERKAKAPLEQPECELPDARRGKARASLEQPQCELPDARHGKAKPELDKTDSSFSCSNEKKLETKICEPTFSARDIMLSEYYTRITTHGPSPKTTHMFGDMVLECDKKKAPAGSVEDSKAPDLEGSAAADEFLSRCFYCSKKLREDKDIFFCRQLLPYRPAPLIPRAQPLLYRSVSPHPSSVPPPSLSQSQPEQTSYRRSPPTTSASSTAPGVPSPCRFSKLRVKVLDFNKTPR</sequence>
<proteinExistence type="inferred from homology"/>
<keyword evidence="3" id="KW-0862">Zinc</keyword>
<feature type="region of interest" description="Disordered" evidence="4">
    <location>
        <begin position="158"/>
        <end position="189"/>
    </location>
</feature>
<dbReference type="InterPro" id="IPR007650">
    <property type="entry name" value="Zf-FLZ_dom"/>
</dbReference>
<dbReference type="EMBL" id="PGOL01000087">
    <property type="protein sequence ID" value="PKI77599.1"/>
    <property type="molecule type" value="Genomic_DNA"/>
</dbReference>
<evidence type="ECO:0000256" key="3">
    <source>
        <dbReference type="ARBA" id="ARBA00022771"/>
    </source>
</evidence>
<keyword evidence="2" id="KW-0479">Metal-binding</keyword>
<dbReference type="Pfam" id="PF04570">
    <property type="entry name" value="zf-FLZ"/>
    <property type="match status" value="1"/>
</dbReference>
<name>A0A2I0LA87_PUNGR</name>
<reference evidence="6 7" key="1">
    <citation type="submission" date="2017-11" db="EMBL/GenBank/DDBJ databases">
        <title>De-novo sequencing of pomegranate (Punica granatum L.) genome.</title>
        <authorList>
            <person name="Akparov Z."/>
            <person name="Amiraslanov A."/>
            <person name="Hajiyeva S."/>
            <person name="Abbasov M."/>
            <person name="Kaur K."/>
            <person name="Hamwieh A."/>
            <person name="Solovyev V."/>
            <person name="Salamov A."/>
            <person name="Braich B."/>
            <person name="Kosarev P."/>
            <person name="Mahmoud A."/>
            <person name="Hajiyev E."/>
            <person name="Babayeva S."/>
            <person name="Izzatullayeva V."/>
            <person name="Mammadov A."/>
            <person name="Mammadov A."/>
            <person name="Sharifova S."/>
            <person name="Ojaghi J."/>
            <person name="Eynullazada K."/>
            <person name="Bayramov B."/>
            <person name="Abdulazimova A."/>
            <person name="Shahmuradov I."/>
        </authorList>
    </citation>
    <scope>NUCLEOTIDE SEQUENCE [LARGE SCALE GENOMIC DNA]</scope>
    <source>
        <strain evidence="7">cv. AG2017</strain>
        <tissue evidence="6">Leaf</tissue>
    </source>
</reference>
<evidence type="ECO:0000313" key="6">
    <source>
        <dbReference type="EMBL" id="PKI77599.1"/>
    </source>
</evidence>
<dbReference type="Proteomes" id="UP000233551">
    <property type="component" value="Unassembled WGS sequence"/>
</dbReference>
<dbReference type="GO" id="GO:0008270">
    <property type="term" value="F:zinc ion binding"/>
    <property type="evidence" value="ECO:0007669"/>
    <property type="project" value="UniProtKB-KW"/>
</dbReference>
<gene>
    <name evidence="6" type="ORF">CRG98_002001</name>
</gene>
<organism evidence="6 7">
    <name type="scientific">Punica granatum</name>
    <name type="common">Pomegranate</name>
    <dbReference type="NCBI Taxonomy" id="22663"/>
    <lineage>
        <taxon>Eukaryota</taxon>
        <taxon>Viridiplantae</taxon>
        <taxon>Streptophyta</taxon>
        <taxon>Embryophyta</taxon>
        <taxon>Tracheophyta</taxon>
        <taxon>Spermatophyta</taxon>
        <taxon>Magnoliopsida</taxon>
        <taxon>eudicotyledons</taxon>
        <taxon>Gunneridae</taxon>
        <taxon>Pentapetalae</taxon>
        <taxon>rosids</taxon>
        <taxon>malvids</taxon>
        <taxon>Myrtales</taxon>
        <taxon>Lythraceae</taxon>
        <taxon>Punica</taxon>
    </lineage>
</organism>
<feature type="region of interest" description="Disordered" evidence="4">
    <location>
        <begin position="332"/>
        <end position="374"/>
    </location>
</feature>
<comment type="similarity">
    <text evidence="1">Belongs to the FLZ family.</text>
</comment>
<feature type="compositionally biased region" description="Low complexity" evidence="4">
    <location>
        <begin position="357"/>
        <end position="373"/>
    </location>
</feature>
<keyword evidence="7" id="KW-1185">Reference proteome</keyword>
<keyword evidence="3" id="KW-0863">Zinc-finger</keyword>
<evidence type="ECO:0000256" key="4">
    <source>
        <dbReference type="SAM" id="MobiDB-lite"/>
    </source>
</evidence>
<evidence type="ECO:0000256" key="2">
    <source>
        <dbReference type="ARBA" id="ARBA00022723"/>
    </source>
</evidence>
<accession>A0A2I0LA87</accession>
<evidence type="ECO:0000256" key="1">
    <source>
        <dbReference type="ARBA" id="ARBA00009374"/>
    </source>
</evidence>
<comment type="caution">
    <text evidence="6">The sequence shown here is derived from an EMBL/GenBank/DDBJ whole genome shotgun (WGS) entry which is preliminary data.</text>
</comment>
<protein>
    <recommendedName>
        <fullName evidence="5">FLZ-type domain-containing protein</fullName>
    </recommendedName>
</protein>
<evidence type="ECO:0000313" key="7">
    <source>
        <dbReference type="Proteomes" id="UP000233551"/>
    </source>
</evidence>
<dbReference type="PANTHER" id="PTHR46868">
    <property type="entry name" value="FCS-LIKE ZINC FINGER 11"/>
    <property type="match status" value="1"/>
</dbReference>
<dbReference type="PANTHER" id="PTHR46868:SF4">
    <property type="entry name" value="FLZ-TYPE DOMAIN-CONTAINING PROTEIN"/>
    <property type="match status" value="1"/>
</dbReference>
<evidence type="ECO:0000259" key="5">
    <source>
        <dbReference type="Pfam" id="PF04570"/>
    </source>
</evidence>
<dbReference type="AlphaFoldDB" id="A0A2I0LA87"/>
<dbReference type="InterPro" id="IPR044585">
    <property type="entry name" value="FLZ10/11"/>
</dbReference>
<feature type="domain" description="FLZ-type" evidence="5">
    <location>
        <begin position="284"/>
        <end position="309"/>
    </location>
</feature>